<protein>
    <submittedName>
        <fullName evidence="2">Extracellular solute-binding protein</fullName>
    </submittedName>
</protein>
<proteinExistence type="predicted"/>
<evidence type="ECO:0000256" key="1">
    <source>
        <dbReference type="SAM" id="SignalP"/>
    </source>
</evidence>
<dbReference type="PANTHER" id="PTHR43649">
    <property type="entry name" value="ARABINOSE-BINDING PROTEIN-RELATED"/>
    <property type="match status" value="1"/>
</dbReference>
<keyword evidence="3" id="KW-1185">Reference proteome</keyword>
<evidence type="ECO:0000313" key="2">
    <source>
        <dbReference type="EMBL" id="QUI21179.1"/>
    </source>
</evidence>
<dbReference type="AlphaFoldDB" id="A0A8J8SFB6"/>
<dbReference type="Gene3D" id="2.60.120.260">
    <property type="entry name" value="Galactose-binding domain-like"/>
    <property type="match status" value="2"/>
</dbReference>
<dbReference type="Proteomes" id="UP000683246">
    <property type="component" value="Chromosome"/>
</dbReference>
<organism evidence="2 3">
    <name type="scientific">Vallitalea pronyensis</name>
    <dbReference type="NCBI Taxonomy" id="1348613"/>
    <lineage>
        <taxon>Bacteria</taxon>
        <taxon>Bacillati</taxon>
        <taxon>Bacillota</taxon>
        <taxon>Clostridia</taxon>
        <taxon>Lachnospirales</taxon>
        <taxon>Vallitaleaceae</taxon>
        <taxon>Vallitalea</taxon>
    </lineage>
</organism>
<feature type="signal peptide" evidence="1">
    <location>
        <begin position="1"/>
        <end position="23"/>
    </location>
</feature>
<dbReference type="InterPro" id="IPR006059">
    <property type="entry name" value="SBP"/>
</dbReference>
<evidence type="ECO:0000313" key="3">
    <source>
        <dbReference type="Proteomes" id="UP000683246"/>
    </source>
</evidence>
<feature type="chain" id="PRO_5035166280" evidence="1">
    <location>
        <begin position="24"/>
        <end position="944"/>
    </location>
</feature>
<name>A0A8J8SFB6_9FIRM</name>
<keyword evidence="1" id="KW-0732">Signal</keyword>
<dbReference type="RefSeq" id="WP_212696642.1">
    <property type="nucleotide sequence ID" value="NZ_CP058649.1"/>
</dbReference>
<reference evidence="2" key="1">
    <citation type="submission" date="2020-07" db="EMBL/GenBank/DDBJ databases">
        <title>Vallitalea pronyensis genome.</title>
        <authorList>
            <person name="Postec A."/>
        </authorList>
    </citation>
    <scope>NUCLEOTIDE SEQUENCE</scope>
    <source>
        <strain evidence="2">FatNI3</strain>
    </source>
</reference>
<dbReference type="InterPro" id="IPR050490">
    <property type="entry name" value="Bact_solute-bd_prot1"/>
</dbReference>
<dbReference type="EMBL" id="CP058649">
    <property type="protein sequence ID" value="QUI21179.1"/>
    <property type="molecule type" value="Genomic_DNA"/>
</dbReference>
<dbReference type="PANTHER" id="PTHR43649:SF27">
    <property type="entry name" value="EXTRACELLULAR SOLUTE-BINDING PROTEIN FAMILY 1"/>
    <property type="match status" value="1"/>
</dbReference>
<sequence length="944" mass="108540">MGKTLIGFLALLFLMGIGTTSHAAENVTYGDYLKAHQEKPHASASITIQGEDELSRGHTVLHQYRGLTGKAILMDATSNGHWAFVVPEDGLYALRVHYYPIEGKSASIERQLRIDGKIPFKEAGNIIFSRVWGNKSDTIVKDINNNDLRPLQIEKPRWRDTYVQDTQGYYSEPYVFYLTKGQHHMTLESIREPMVIDYMVFEPLEQFKSYDEVAADYKEMGYKPVEDVHMVIEGESAVEKSSPTLYPLNDRTSPLTSPYHHTKIRMNTIGGYNWRIPGDWMTWKVEVPKDGLYKLSMRCRQNFLRGIYATRRLMIDGKKPFKEAEQFKFYYKKDWDIYHFGNEEEPYLFYLTKGTHDMTLDIGLGDLGLIFQKAEHSLEELNELYRKIIMITGNVPDKFRDYQLDKQIPELVETLKTQSEALHTITSELERVTGEKSDQTVILSKLHYQTKDFSEHVDSIPSRLDVFKNNITGLGAWVVSAKEQPLEIDYLMLSSPEQEMPRTKATFWEKAKHLVMGFFASFSEDYTALGLTKELQSKEKIKVWMSGGRDQANILRLMIDEMFTPVTGIQVDLQLVGQTVLLPATLGGRGPDVAMLLTNDIPVNYAMRRAVYDISKFDDFDEVKERFLASSLVPYTYKDGVYALPDQQWFPMLFYRKSILEELDIDIPQTWDDLINLIPALQKNNLEIALQLESDMDRVQRQMMVLPVNSIFSALLYQHGGNLYTGDARKSALDSKIAMEAFKQWSDFYTSYKLPLQANFYNRFRTGEIPIGIVDYSYYNSLVVFAPDIRGDWDFAPIPGTIKPNGQIDRSIGGSGLGTILLEHSKYKEASWAFMKWWTEKDTQVRFGREMEGILGAAARYPTANVEALQELPWPAKDLKALNEQWKWVKGIPEVPGGYLTGRYVDNALKKVIDEGTNPRDSLYEYVDMINTEMVIKRKEFGER</sequence>
<gene>
    <name evidence="2" type="ORF">HZI73_02265</name>
</gene>
<dbReference type="Pfam" id="PF01547">
    <property type="entry name" value="SBP_bac_1"/>
    <property type="match status" value="1"/>
</dbReference>
<dbReference type="KEGG" id="vpy:HZI73_02265"/>
<dbReference type="SUPFAM" id="SSF53850">
    <property type="entry name" value="Periplasmic binding protein-like II"/>
    <property type="match status" value="1"/>
</dbReference>
<accession>A0A8J8SFB6</accession>
<dbReference type="Gene3D" id="3.40.190.10">
    <property type="entry name" value="Periplasmic binding protein-like II"/>
    <property type="match status" value="1"/>
</dbReference>